<dbReference type="EC" id="3.6.4.13" evidence="8"/>
<dbReference type="GO" id="GO:0016787">
    <property type="term" value="F:hydrolase activity"/>
    <property type="evidence" value="ECO:0007669"/>
    <property type="project" value="UniProtKB-KW"/>
</dbReference>
<keyword evidence="8" id="KW-0347">Helicase</keyword>
<evidence type="ECO:0000256" key="3">
    <source>
        <dbReference type="ARBA" id="ARBA00022692"/>
    </source>
</evidence>
<keyword evidence="3 6" id="KW-0812">Transmembrane</keyword>
<dbReference type="GO" id="GO:0012505">
    <property type="term" value="C:endomembrane system"/>
    <property type="evidence" value="ECO:0007669"/>
    <property type="project" value="UniProtKB-ARBA"/>
</dbReference>
<evidence type="ECO:0000256" key="6">
    <source>
        <dbReference type="SAM" id="Phobius"/>
    </source>
</evidence>
<reference evidence="8" key="1">
    <citation type="submission" date="2022-07" db="EMBL/GenBank/DDBJ databases">
        <title>Evaluation of T. orientalis genome assembly methods using nanopore sequencing and analysis of variation between genomes.</title>
        <authorList>
            <person name="Yam J."/>
            <person name="Micallef M.L."/>
            <person name="Liu M."/>
            <person name="Djordjevic S.P."/>
            <person name="Bogema D.R."/>
            <person name="Jenkins C."/>
        </authorList>
    </citation>
    <scope>NUCLEOTIDE SEQUENCE</scope>
    <source>
        <strain evidence="8">Fish Creek</strain>
    </source>
</reference>
<organism evidence="8 9">
    <name type="scientific">Theileria orientalis</name>
    <dbReference type="NCBI Taxonomy" id="68886"/>
    <lineage>
        <taxon>Eukaryota</taxon>
        <taxon>Sar</taxon>
        <taxon>Alveolata</taxon>
        <taxon>Apicomplexa</taxon>
        <taxon>Aconoidasida</taxon>
        <taxon>Piroplasmida</taxon>
        <taxon>Theileriidae</taxon>
        <taxon>Theileria</taxon>
    </lineage>
</organism>
<keyword evidence="4 6" id="KW-1133">Transmembrane helix</keyword>
<dbReference type="GO" id="GO:0003724">
    <property type="term" value="F:RNA helicase activity"/>
    <property type="evidence" value="ECO:0007669"/>
    <property type="project" value="UniProtKB-EC"/>
</dbReference>
<evidence type="ECO:0000256" key="2">
    <source>
        <dbReference type="ARBA" id="ARBA00022448"/>
    </source>
</evidence>
<name>A0A976M485_THEOR</name>
<dbReference type="Gene3D" id="1.20.5.110">
    <property type="match status" value="1"/>
</dbReference>
<evidence type="ECO:0000313" key="8">
    <source>
        <dbReference type="EMBL" id="UKJ88108.2"/>
    </source>
</evidence>
<dbReference type="PANTHER" id="PTHR12791">
    <property type="entry name" value="GOLGI SNARE BET1-RELATED"/>
    <property type="match status" value="1"/>
</dbReference>
<dbReference type="PROSITE" id="PS50192">
    <property type="entry name" value="T_SNARE"/>
    <property type="match status" value="1"/>
</dbReference>
<proteinExistence type="predicted"/>
<protein>
    <submittedName>
        <fullName evidence="8">RNA helicase</fullName>
        <ecNumber evidence="8">3.6.4.13</ecNumber>
    </submittedName>
</protein>
<evidence type="ECO:0000256" key="5">
    <source>
        <dbReference type="ARBA" id="ARBA00023136"/>
    </source>
</evidence>
<evidence type="ECO:0000259" key="7">
    <source>
        <dbReference type="PROSITE" id="PS50192"/>
    </source>
</evidence>
<comment type="subcellular location">
    <subcellularLocation>
        <location evidence="1">Membrane</location>
        <topology evidence="1">Single-pass membrane protein</topology>
    </subcellularLocation>
</comment>
<dbReference type="EMBL" id="CP056065">
    <property type="protein sequence ID" value="UKJ88108.2"/>
    <property type="molecule type" value="Genomic_DNA"/>
</dbReference>
<keyword evidence="8" id="KW-0378">Hydrolase</keyword>
<keyword evidence="8" id="KW-0547">Nucleotide-binding</keyword>
<keyword evidence="5 6" id="KW-0472">Membrane</keyword>
<accession>A0A976M485</accession>
<dbReference type="InterPro" id="IPR000727">
    <property type="entry name" value="T_SNARE_dom"/>
</dbReference>
<keyword evidence="2" id="KW-0813">Transport</keyword>
<sequence>MVDLWDTDLHNARTLVRVANDYASLYSTQPNKSEHLKYITIIRAKVASLKKAVNNLEIMLSDMDSQPENIALKPGRRRDLDEIIFSARSLELMLKNISTENTYSPVRHNNTVLSPTDVNNMTNSDVSYYRDTLIKMQDDELDLLDSSASVIKNISTNIRDEVGLHNKLLGDVSTSMDQADSYVNRNRDRFSEIILRSNKRQLMLIILFLVFILIMLIII</sequence>
<dbReference type="CDD" id="cd15841">
    <property type="entry name" value="SNARE_Qc"/>
    <property type="match status" value="1"/>
</dbReference>
<dbReference type="Proteomes" id="UP000244803">
    <property type="component" value="Chromosome 1"/>
</dbReference>
<feature type="transmembrane region" description="Helical" evidence="6">
    <location>
        <begin position="202"/>
        <end position="218"/>
    </location>
</feature>
<dbReference type="GO" id="GO:0005737">
    <property type="term" value="C:cytoplasm"/>
    <property type="evidence" value="ECO:0007669"/>
    <property type="project" value="UniProtKB-ARBA"/>
</dbReference>
<evidence type="ECO:0000313" key="9">
    <source>
        <dbReference type="Proteomes" id="UP000244803"/>
    </source>
</evidence>
<keyword evidence="8" id="KW-0067">ATP-binding</keyword>
<gene>
    <name evidence="8" type="ORF">MACJ_000551</name>
</gene>
<dbReference type="AlphaFoldDB" id="A0A976M485"/>
<evidence type="ECO:0000256" key="1">
    <source>
        <dbReference type="ARBA" id="ARBA00004167"/>
    </source>
</evidence>
<dbReference type="SUPFAM" id="SSF58038">
    <property type="entry name" value="SNARE fusion complex"/>
    <property type="match status" value="1"/>
</dbReference>
<evidence type="ECO:0000256" key="4">
    <source>
        <dbReference type="ARBA" id="ARBA00022989"/>
    </source>
</evidence>
<dbReference type="GO" id="GO:0016020">
    <property type="term" value="C:membrane"/>
    <property type="evidence" value="ECO:0007669"/>
    <property type="project" value="UniProtKB-SubCell"/>
</dbReference>
<feature type="domain" description="T-SNARE coiled-coil homology" evidence="7">
    <location>
        <begin position="131"/>
        <end position="193"/>
    </location>
</feature>